<dbReference type="InParanoid" id="C3ZTU3"/>
<keyword evidence="2" id="KW-1133">Transmembrane helix</keyword>
<proteinExistence type="predicted"/>
<evidence type="ECO:0000313" key="3">
    <source>
        <dbReference type="EMBL" id="EEN44091.1"/>
    </source>
</evidence>
<accession>C3ZTU3</accession>
<organism>
    <name type="scientific">Branchiostoma floridae</name>
    <name type="common">Florida lancelet</name>
    <name type="synonym">Amphioxus</name>
    <dbReference type="NCBI Taxonomy" id="7739"/>
    <lineage>
        <taxon>Eukaryota</taxon>
        <taxon>Metazoa</taxon>
        <taxon>Chordata</taxon>
        <taxon>Cephalochordata</taxon>
        <taxon>Leptocardii</taxon>
        <taxon>Amphioxiformes</taxon>
        <taxon>Branchiostomatidae</taxon>
        <taxon>Branchiostoma</taxon>
    </lineage>
</organism>
<reference evidence="3" key="1">
    <citation type="journal article" date="2008" name="Nature">
        <title>The amphioxus genome and the evolution of the chordate karyotype.</title>
        <authorList>
            <consortium name="US DOE Joint Genome Institute (JGI-PGF)"/>
            <person name="Putnam N.H."/>
            <person name="Butts T."/>
            <person name="Ferrier D.E.K."/>
            <person name="Furlong R.F."/>
            <person name="Hellsten U."/>
            <person name="Kawashima T."/>
            <person name="Robinson-Rechavi M."/>
            <person name="Shoguchi E."/>
            <person name="Terry A."/>
            <person name="Yu J.-K."/>
            <person name="Benito-Gutierrez E.L."/>
            <person name="Dubchak I."/>
            <person name="Garcia-Fernandez J."/>
            <person name="Gibson-Brown J.J."/>
            <person name="Grigoriev I.V."/>
            <person name="Horton A.C."/>
            <person name="de Jong P.J."/>
            <person name="Jurka J."/>
            <person name="Kapitonov V.V."/>
            <person name="Kohara Y."/>
            <person name="Kuroki Y."/>
            <person name="Lindquist E."/>
            <person name="Lucas S."/>
            <person name="Osoegawa K."/>
            <person name="Pennacchio L.A."/>
            <person name="Salamov A.A."/>
            <person name="Satou Y."/>
            <person name="Sauka-Spengler T."/>
            <person name="Schmutz J."/>
            <person name="Shin-I T."/>
            <person name="Toyoda A."/>
            <person name="Bronner-Fraser M."/>
            <person name="Fujiyama A."/>
            <person name="Holland L.Z."/>
            <person name="Holland P.W.H."/>
            <person name="Satoh N."/>
            <person name="Rokhsar D.S."/>
        </authorList>
    </citation>
    <scope>NUCLEOTIDE SEQUENCE [LARGE SCALE GENOMIC DNA]</scope>
    <source>
        <strain evidence="3">S238N-H82</strain>
        <tissue evidence="3">Testes</tissue>
    </source>
</reference>
<keyword evidence="2" id="KW-0812">Transmembrane</keyword>
<dbReference type="EMBL" id="GG666679">
    <property type="protein sequence ID" value="EEN44091.1"/>
    <property type="molecule type" value="Genomic_DNA"/>
</dbReference>
<feature type="transmembrane region" description="Helical" evidence="2">
    <location>
        <begin position="61"/>
        <end position="83"/>
    </location>
</feature>
<keyword evidence="2" id="KW-0472">Membrane</keyword>
<feature type="region of interest" description="Disordered" evidence="1">
    <location>
        <begin position="1"/>
        <end position="32"/>
    </location>
</feature>
<evidence type="ECO:0000256" key="2">
    <source>
        <dbReference type="SAM" id="Phobius"/>
    </source>
</evidence>
<sequence length="207" mass="22994">MTLSVTKPMVNDSCSSASDDGEEGEGLTDLSPVGVATTTMPVEYILLPPHQPAQYHRMLDFTYTVMIAVSVSLMVGLTVGWLIRNKAPLKQRDGPAMTDRSSFPPSHRSSLSYLHHYEVIPDDIFPPLRPYAQVFLNPQYGQGNMKLRPSKRSDVFLNPQYGQGNVKQGSSKHTEVFVNPQYGRGKGKINHKRRWSTPVLLPSVTPA</sequence>
<name>C3ZTU3_BRAFL</name>
<dbReference type="AlphaFoldDB" id="C3ZTU3"/>
<protein>
    <submittedName>
        <fullName evidence="3">Uncharacterized protein</fullName>
    </submittedName>
</protein>
<gene>
    <name evidence="3" type="ORF">BRAFLDRAFT_83081</name>
</gene>
<evidence type="ECO:0000256" key="1">
    <source>
        <dbReference type="SAM" id="MobiDB-lite"/>
    </source>
</evidence>